<keyword evidence="2" id="KW-0472">Membrane</keyword>
<dbReference type="AlphaFoldDB" id="A0A5N6V6Z8"/>
<sequence length="142" mass="16114">MSSPSPYRQASEHASEMNQGNFDSLKAESVELEFARSCPSPFFFGFAPAPLPSFPGDDGWTRGCAGCRRIDADALPEAFFDSNRPFLVGSGRRISMISEPVEWCWSWWFRSSCRGVVSFFLFFPFFFFLRDHLFDGSMIAFA</sequence>
<keyword evidence="4" id="KW-1185">Reference proteome</keyword>
<evidence type="ECO:0000313" key="3">
    <source>
        <dbReference type="EMBL" id="KAE8166659.1"/>
    </source>
</evidence>
<dbReference type="Proteomes" id="UP000326950">
    <property type="component" value="Unassembled WGS sequence"/>
</dbReference>
<evidence type="ECO:0000256" key="2">
    <source>
        <dbReference type="SAM" id="Phobius"/>
    </source>
</evidence>
<protein>
    <submittedName>
        <fullName evidence="3">Uncharacterized protein</fullName>
    </submittedName>
</protein>
<evidence type="ECO:0000256" key="1">
    <source>
        <dbReference type="SAM" id="MobiDB-lite"/>
    </source>
</evidence>
<keyword evidence="2" id="KW-0812">Transmembrane</keyword>
<organism evidence="3 4">
    <name type="scientific">Aspergillus tamarii</name>
    <dbReference type="NCBI Taxonomy" id="41984"/>
    <lineage>
        <taxon>Eukaryota</taxon>
        <taxon>Fungi</taxon>
        <taxon>Dikarya</taxon>
        <taxon>Ascomycota</taxon>
        <taxon>Pezizomycotina</taxon>
        <taxon>Eurotiomycetes</taxon>
        <taxon>Eurotiomycetidae</taxon>
        <taxon>Eurotiales</taxon>
        <taxon>Aspergillaceae</taxon>
        <taxon>Aspergillus</taxon>
        <taxon>Aspergillus subgen. Circumdati</taxon>
    </lineage>
</organism>
<reference evidence="3 4" key="1">
    <citation type="submission" date="2019-04" db="EMBL/GenBank/DDBJ databases">
        <title>Friends and foes A comparative genomics study of 23 Aspergillus species from section Flavi.</title>
        <authorList>
            <consortium name="DOE Joint Genome Institute"/>
            <person name="Kjaerbolling I."/>
            <person name="Vesth T."/>
            <person name="Frisvad J.C."/>
            <person name="Nybo J.L."/>
            <person name="Theobald S."/>
            <person name="Kildgaard S."/>
            <person name="Isbrandt T."/>
            <person name="Kuo A."/>
            <person name="Sato A."/>
            <person name="Lyhne E.K."/>
            <person name="Kogle M.E."/>
            <person name="Wiebenga A."/>
            <person name="Kun R.S."/>
            <person name="Lubbers R.J."/>
            <person name="Makela M.R."/>
            <person name="Barry K."/>
            <person name="Chovatia M."/>
            <person name="Clum A."/>
            <person name="Daum C."/>
            <person name="Haridas S."/>
            <person name="He G."/>
            <person name="LaButti K."/>
            <person name="Lipzen A."/>
            <person name="Mondo S."/>
            <person name="Riley R."/>
            <person name="Salamov A."/>
            <person name="Simmons B.A."/>
            <person name="Magnuson J.K."/>
            <person name="Henrissat B."/>
            <person name="Mortensen U.H."/>
            <person name="Larsen T.O."/>
            <person name="Devries R.P."/>
            <person name="Grigoriev I.V."/>
            <person name="Machida M."/>
            <person name="Baker S.E."/>
            <person name="Andersen M.R."/>
        </authorList>
    </citation>
    <scope>NUCLEOTIDE SEQUENCE [LARGE SCALE GENOMIC DNA]</scope>
    <source>
        <strain evidence="3 4">CBS 117626</strain>
    </source>
</reference>
<dbReference type="EMBL" id="ML738593">
    <property type="protein sequence ID" value="KAE8166659.1"/>
    <property type="molecule type" value="Genomic_DNA"/>
</dbReference>
<gene>
    <name evidence="3" type="ORF">BDV40DRAFT_239375</name>
</gene>
<evidence type="ECO:0000313" key="4">
    <source>
        <dbReference type="Proteomes" id="UP000326950"/>
    </source>
</evidence>
<name>A0A5N6V6Z8_ASPTM</name>
<proteinExistence type="predicted"/>
<keyword evidence="2" id="KW-1133">Transmembrane helix</keyword>
<feature type="transmembrane region" description="Helical" evidence="2">
    <location>
        <begin position="107"/>
        <end position="129"/>
    </location>
</feature>
<accession>A0A5N6V6Z8</accession>
<feature type="region of interest" description="Disordered" evidence="1">
    <location>
        <begin position="1"/>
        <end position="20"/>
    </location>
</feature>